<evidence type="ECO:0000313" key="1">
    <source>
        <dbReference type="EMBL" id="KAJ2966971.1"/>
    </source>
</evidence>
<comment type="caution">
    <text evidence="1">The sequence shown here is derived from an EMBL/GenBank/DDBJ whole genome shotgun (WGS) entry which is preliminary data.</text>
</comment>
<evidence type="ECO:0000313" key="2">
    <source>
        <dbReference type="Proteomes" id="UP001143910"/>
    </source>
</evidence>
<gene>
    <name evidence="1" type="ORF">NQ176_g9895</name>
</gene>
<organism evidence="1 2">
    <name type="scientific">Zarea fungicola</name>
    <dbReference type="NCBI Taxonomy" id="93591"/>
    <lineage>
        <taxon>Eukaryota</taxon>
        <taxon>Fungi</taxon>
        <taxon>Dikarya</taxon>
        <taxon>Ascomycota</taxon>
        <taxon>Pezizomycotina</taxon>
        <taxon>Sordariomycetes</taxon>
        <taxon>Hypocreomycetidae</taxon>
        <taxon>Hypocreales</taxon>
        <taxon>Cordycipitaceae</taxon>
        <taxon>Zarea</taxon>
    </lineage>
</organism>
<name>A0ACC1ML29_9HYPO</name>
<protein>
    <submittedName>
        <fullName evidence="1">Uncharacterized protein</fullName>
    </submittedName>
</protein>
<dbReference type="EMBL" id="JANJQO010002448">
    <property type="protein sequence ID" value="KAJ2966971.1"/>
    <property type="molecule type" value="Genomic_DNA"/>
</dbReference>
<reference evidence="1" key="1">
    <citation type="submission" date="2022-08" db="EMBL/GenBank/DDBJ databases">
        <title>Genome Sequence of Lecanicillium fungicola.</title>
        <authorList>
            <person name="Buettner E."/>
        </authorList>
    </citation>
    <scope>NUCLEOTIDE SEQUENCE</scope>
    <source>
        <strain evidence="1">Babe33</strain>
    </source>
</reference>
<accession>A0ACC1ML29</accession>
<sequence>MSAMLGNDEKGGALSDTEITSNCTALILGGAETISSALSGTTYYLTKNPDTLAKVVEEVRSAFANEEDITLTGTNDLKYLNAVIKESLRMFPPFAGVSPREVPPGGATIAGQFIPEKTNVGIWHWSMSRCPDFFHKANEFHPERWLDDPRFANDRRDAAQPFAVGPRNCIGMNLAFVELRLILARLIWNFDLKLDSSCDNWVDDMVEYFGWEKIPLLVSLTPRQK</sequence>
<dbReference type="Proteomes" id="UP001143910">
    <property type="component" value="Unassembled WGS sequence"/>
</dbReference>
<proteinExistence type="predicted"/>
<keyword evidence="2" id="KW-1185">Reference proteome</keyword>